<evidence type="ECO:0000313" key="1">
    <source>
        <dbReference type="EMBL" id="CEA04616.1"/>
    </source>
</evidence>
<protein>
    <submittedName>
        <fullName evidence="1">Cytochrome b561</fullName>
    </submittedName>
</protein>
<dbReference type="RefSeq" id="WP_044499295.1">
    <property type="nucleotide sequence ID" value="NZ_LK391969.1"/>
</dbReference>
<organism evidence="1">
    <name type="scientific">Pseudomonas saudimassiliensis</name>
    <dbReference type="NCBI Taxonomy" id="1461581"/>
    <lineage>
        <taxon>Bacteria</taxon>
        <taxon>Pseudomonadati</taxon>
        <taxon>Pseudomonadota</taxon>
        <taxon>Gammaproteobacteria</taxon>
        <taxon>Pseudomonadales</taxon>
        <taxon>Pseudomonadaceae</taxon>
        <taxon>Pseudomonas</taxon>
    </lineage>
</organism>
<accession>A0A078MIQ3</accession>
<dbReference type="InterPro" id="IPR014543">
    <property type="entry name" value="UCP028291"/>
</dbReference>
<proteinExistence type="predicted"/>
<dbReference type="EMBL" id="LM997413">
    <property type="protein sequence ID" value="CEA04616.1"/>
    <property type="molecule type" value="Genomic_DNA"/>
</dbReference>
<dbReference type="PATRIC" id="fig|1461581.3.peg.1623"/>
<dbReference type="Gene3D" id="3.30.310.50">
    <property type="entry name" value="Alpha-D-phosphohexomutase, C-terminal domain"/>
    <property type="match status" value="1"/>
</dbReference>
<sequence length="94" mass="10586">MQSCHAHIQTHKPERLMTRLCKHWGHKFEVSLTEHDGEIALPMGTCRLHCPGAGLAVELQGESATMARFQQVVADHLQRMAGGDELIINWECRV</sequence>
<dbReference type="AlphaFoldDB" id="A0A078MIQ3"/>
<name>A0A078MIQ3_9PSED</name>
<reference evidence="1" key="1">
    <citation type="submission" date="2014-07" db="EMBL/GenBank/DDBJ databases">
        <authorList>
            <person name="Urmite Genomes Urmite Genomes"/>
        </authorList>
    </citation>
    <scope>NUCLEOTIDE SEQUENCE</scope>
    <source>
        <strain evidence="1">12M76_air</strain>
    </source>
</reference>
<dbReference type="Pfam" id="PF09981">
    <property type="entry name" value="DUF2218"/>
    <property type="match status" value="1"/>
</dbReference>
<gene>
    <name evidence="1" type="ORF">BN1049_01645</name>
</gene>
<dbReference type="EMBL" id="LK391969">
    <property type="protein sequence ID" value="CEF26712.1"/>
    <property type="molecule type" value="Genomic_DNA"/>
</dbReference>
<dbReference type="PIRSF" id="PIRSF028291">
    <property type="entry name" value="UCP028291"/>
    <property type="match status" value="1"/>
</dbReference>